<sequence length="71" mass="8376">MDPRSAQMAPEVLLSDPDHMVQLQYQNAIQWFRNERCDIFMVADTLRYTSIAEHTIELFTDNLFTRRGGRD</sequence>
<reference evidence="1 2" key="1">
    <citation type="submission" date="2023-02" db="EMBL/GenBank/DDBJ databases">
        <title>LHISI_Scaffold_Assembly.</title>
        <authorList>
            <person name="Stuart O.P."/>
            <person name="Cleave R."/>
            <person name="Magrath M.J.L."/>
            <person name="Mikheyev A.S."/>
        </authorList>
    </citation>
    <scope>NUCLEOTIDE SEQUENCE [LARGE SCALE GENOMIC DNA]</scope>
    <source>
        <strain evidence="1">Daus_M_001</strain>
        <tissue evidence="1">Leg muscle</tissue>
    </source>
</reference>
<gene>
    <name evidence="1" type="ORF">PR048_031823</name>
</gene>
<proteinExistence type="predicted"/>
<protein>
    <submittedName>
        <fullName evidence="1">Uncharacterized protein</fullName>
    </submittedName>
</protein>
<organism evidence="1 2">
    <name type="scientific">Dryococelus australis</name>
    <dbReference type="NCBI Taxonomy" id="614101"/>
    <lineage>
        <taxon>Eukaryota</taxon>
        <taxon>Metazoa</taxon>
        <taxon>Ecdysozoa</taxon>
        <taxon>Arthropoda</taxon>
        <taxon>Hexapoda</taxon>
        <taxon>Insecta</taxon>
        <taxon>Pterygota</taxon>
        <taxon>Neoptera</taxon>
        <taxon>Polyneoptera</taxon>
        <taxon>Phasmatodea</taxon>
        <taxon>Verophasmatodea</taxon>
        <taxon>Anareolatae</taxon>
        <taxon>Phasmatidae</taxon>
        <taxon>Eurycanthinae</taxon>
        <taxon>Dryococelus</taxon>
    </lineage>
</organism>
<name>A0ABQ9G6C9_9NEOP</name>
<accession>A0ABQ9G6C9</accession>
<comment type="caution">
    <text evidence="1">The sequence shown here is derived from an EMBL/GenBank/DDBJ whole genome shotgun (WGS) entry which is preliminary data.</text>
</comment>
<keyword evidence="2" id="KW-1185">Reference proteome</keyword>
<dbReference type="EMBL" id="JARBHB010000015">
    <property type="protein sequence ID" value="KAJ8868014.1"/>
    <property type="molecule type" value="Genomic_DNA"/>
</dbReference>
<evidence type="ECO:0000313" key="1">
    <source>
        <dbReference type="EMBL" id="KAJ8868014.1"/>
    </source>
</evidence>
<dbReference type="Proteomes" id="UP001159363">
    <property type="component" value="Chromosome 14"/>
</dbReference>
<evidence type="ECO:0000313" key="2">
    <source>
        <dbReference type="Proteomes" id="UP001159363"/>
    </source>
</evidence>